<dbReference type="Gene3D" id="3.30.465.10">
    <property type="match status" value="1"/>
</dbReference>
<evidence type="ECO:0000256" key="8">
    <source>
        <dbReference type="ARBA" id="ARBA00022618"/>
    </source>
</evidence>
<comment type="caution">
    <text evidence="21">The sequence shown here is derived from an EMBL/GenBank/DDBJ whole genome shotgun (WGS) entry which is preliminary data.</text>
</comment>
<protein>
    <recommendedName>
        <fullName evidence="6 19">UDP-N-acetylenolpyruvoylglucosamine reductase</fullName>
        <ecNumber evidence="5 19">1.3.1.98</ecNumber>
    </recommendedName>
    <alternativeName>
        <fullName evidence="17 19">UDP-N-acetylmuramate dehydrogenase</fullName>
    </alternativeName>
</protein>
<evidence type="ECO:0000256" key="1">
    <source>
        <dbReference type="ARBA" id="ARBA00001974"/>
    </source>
</evidence>
<comment type="subcellular location">
    <subcellularLocation>
        <location evidence="3 19">Cytoplasm</location>
    </subcellularLocation>
</comment>
<evidence type="ECO:0000256" key="16">
    <source>
        <dbReference type="ARBA" id="ARBA00023316"/>
    </source>
</evidence>
<evidence type="ECO:0000313" key="22">
    <source>
        <dbReference type="Proteomes" id="UP000808349"/>
    </source>
</evidence>
<evidence type="ECO:0000256" key="13">
    <source>
        <dbReference type="ARBA" id="ARBA00022984"/>
    </source>
</evidence>
<dbReference type="AlphaFoldDB" id="A0A9D7SAN8"/>
<dbReference type="SUPFAM" id="SSF56194">
    <property type="entry name" value="Uridine diphospho-N-Acetylenolpyruvylglucosamine reductase, MurB, C-terminal domain"/>
    <property type="match status" value="1"/>
</dbReference>
<dbReference type="SUPFAM" id="SSF56176">
    <property type="entry name" value="FAD-binding/transporter-associated domain-like"/>
    <property type="match status" value="1"/>
</dbReference>
<keyword evidence="9 19" id="KW-0285">Flavoprotein</keyword>
<keyword evidence="8 19" id="KW-0132">Cell division</keyword>
<evidence type="ECO:0000256" key="19">
    <source>
        <dbReference type="HAMAP-Rule" id="MF_00037"/>
    </source>
</evidence>
<dbReference type="GO" id="GO:0005829">
    <property type="term" value="C:cytosol"/>
    <property type="evidence" value="ECO:0007669"/>
    <property type="project" value="TreeGrafter"/>
</dbReference>
<dbReference type="PANTHER" id="PTHR21071:SF4">
    <property type="entry name" value="UDP-N-ACETYLENOLPYRUVOYLGLUCOSAMINE REDUCTASE"/>
    <property type="match status" value="1"/>
</dbReference>
<evidence type="ECO:0000256" key="9">
    <source>
        <dbReference type="ARBA" id="ARBA00022630"/>
    </source>
</evidence>
<comment type="catalytic activity">
    <reaction evidence="18 19">
        <text>UDP-N-acetyl-alpha-D-muramate + NADP(+) = UDP-N-acetyl-3-O-(1-carboxyvinyl)-alpha-D-glucosamine + NADPH + H(+)</text>
        <dbReference type="Rhea" id="RHEA:12248"/>
        <dbReference type="ChEBI" id="CHEBI:15378"/>
        <dbReference type="ChEBI" id="CHEBI:57783"/>
        <dbReference type="ChEBI" id="CHEBI:58349"/>
        <dbReference type="ChEBI" id="CHEBI:68483"/>
        <dbReference type="ChEBI" id="CHEBI:70757"/>
        <dbReference type="EC" id="1.3.1.98"/>
    </reaction>
</comment>
<dbReference type="InterPro" id="IPR016169">
    <property type="entry name" value="FAD-bd_PCMH_sub2"/>
</dbReference>
<keyword evidence="7 19" id="KW-0963">Cytoplasm</keyword>
<evidence type="ECO:0000256" key="6">
    <source>
        <dbReference type="ARBA" id="ARBA00015188"/>
    </source>
</evidence>
<keyword evidence="11 19" id="KW-0521">NADP</keyword>
<evidence type="ECO:0000259" key="20">
    <source>
        <dbReference type="PROSITE" id="PS51387"/>
    </source>
</evidence>
<dbReference type="GO" id="GO:0008762">
    <property type="term" value="F:UDP-N-acetylmuramate dehydrogenase activity"/>
    <property type="evidence" value="ECO:0007669"/>
    <property type="project" value="UniProtKB-UniRule"/>
</dbReference>
<evidence type="ECO:0000256" key="4">
    <source>
        <dbReference type="ARBA" id="ARBA00004752"/>
    </source>
</evidence>
<dbReference type="GO" id="GO:0051301">
    <property type="term" value="P:cell division"/>
    <property type="evidence" value="ECO:0007669"/>
    <property type="project" value="UniProtKB-KW"/>
</dbReference>
<keyword evidence="10 19" id="KW-0274">FAD</keyword>
<feature type="active site" description="Proton donor" evidence="19">
    <location>
        <position position="232"/>
    </location>
</feature>
<dbReference type="NCBIfam" id="TIGR00179">
    <property type="entry name" value="murB"/>
    <property type="match status" value="1"/>
</dbReference>
<dbReference type="GO" id="GO:0071949">
    <property type="term" value="F:FAD binding"/>
    <property type="evidence" value="ECO:0007669"/>
    <property type="project" value="InterPro"/>
</dbReference>
<evidence type="ECO:0000256" key="7">
    <source>
        <dbReference type="ARBA" id="ARBA00022490"/>
    </source>
</evidence>
<dbReference type="InterPro" id="IPR006094">
    <property type="entry name" value="Oxid_FAD_bind_N"/>
</dbReference>
<comment type="similarity">
    <text evidence="19">Belongs to the MurB family.</text>
</comment>
<evidence type="ECO:0000256" key="11">
    <source>
        <dbReference type="ARBA" id="ARBA00022857"/>
    </source>
</evidence>
<evidence type="ECO:0000256" key="18">
    <source>
        <dbReference type="ARBA" id="ARBA00048914"/>
    </source>
</evidence>
<accession>A0A9D7SAN8</accession>
<evidence type="ECO:0000256" key="14">
    <source>
        <dbReference type="ARBA" id="ARBA00023002"/>
    </source>
</evidence>
<feature type="active site" evidence="19">
    <location>
        <position position="158"/>
    </location>
</feature>
<keyword evidence="14 19" id="KW-0560">Oxidoreductase</keyword>
<evidence type="ECO:0000313" key="21">
    <source>
        <dbReference type="EMBL" id="MBK9719132.1"/>
    </source>
</evidence>
<dbReference type="Pfam" id="PF02873">
    <property type="entry name" value="MurB_C"/>
    <property type="match status" value="1"/>
</dbReference>
<comment type="pathway">
    <text evidence="4 19">Cell wall biogenesis; peptidoglycan biosynthesis.</text>
</comment>
<dbReference type="PROSITE" id="PS51387">
    <property type="entry name" value="FAD_PCMH"/>
    <property type="match status" value="1"/>
</dbReference>
<comment type="function">
    <text evidence="2 19">Cell wall formation.</text>
</comment>
<feature type="active site" evidence="19">
    <location>
        <position position="328"/>
    </location>
</feature>
<dbReference type="NCBIfam" id="NF000755">
    <property type="entry name" value="PRK00046.1"/>
    <property type="match status" value="1"/>
</dbReference>
<dbReference type="InterPro" id="IPR003170">
    <property type="entry name" value="MurB"/>
</dbReference>
<dbReference type="InterPro" id="IPR011601">
    <property type="entry name" value="MurB_C"/>
</dbReference>
<dbReference type="GO" id="GO:0008360">
    <property type="term" value="P:regulation of cell shape"/>
    <property type="evidence" value="ECO:0007669"/>
    <property type="project" value="UniProtKB-KW"/>
</dbReference>
<reference evidence="21 22" key="1">
    <citation type="submission" date="2020-10" db="EMBL/GenBank/DDBJ databases">
        <title>Connecting structure to function with the recovery of over 1000 high-quality activated sludge metagenome-assembled genomes encoding full-length rRNA genes using long-read sequencing.</title>
        <authorList>
            <person name="Singleton C.M."/>
            <person name="Petriglieri F."/>
            <person name="Kristensen J.M."/>
            <person name="Kirkegaard R.H."/>
            <person name="Michaelsen T.Y."/>
            <person name="Andersen M.H."/>
            <person name="Karst S.M."/>
            <person name="Dueholm M.S."/>
            <person name="Nielsen P.H."/>
            <person name="Albertsen M."/>
        </authorList>
    </citation>
    <scope>NUCLEOTIDE SEQUENCE [LARGE SCALE GENOMIC DNA]</scope>
    <source>
        <strain evidence="21">Ribe_18-Q3-R11-54_BAT3C.373</strain>
    </source>
</reference>
<comment type="cofactor">
    <cofactor evidence="1 19">
        <name>FAD</name>
        <dbReference type="ChEBI" id="CHEBI:57692"/>
    </cofactor>
</comment>
<dbReference type="EC" id="1.3.1.98" evidence="5 19"/>
<evidence type="ECO:0000256" key="17">
    <source>
        <dbReference type="ARBA" id="ARBA00031026"/>
    </source>
</evidence>
<dbReference type="GO" id="GO:0071555">
    <property type="term" value="P:cell wall organization"/>
    <property type="evidence" value="ECO:0007669"/>
    <property type="project" value="UniProtKB-KW"/>
</dbReference>
<dbReference type="InterPro" id="IPR016166">
    <property type="entry name" value="FAD-bd_PCMH"/>
</dbReference>
<keyword evidence="15 19" id="KW-0131">Cell cycle</keyword>
<evidence type="ECO:0000256" key="5">
    <source>
        <dbReference type="ARBA" id="ARBA00012518"/>
    </source>
</evidence>
<dbReference type="Proteomes" id="UP000808349">
    <property type="component" value="Unassembled WGS sequence"/>
</dbReference>
<dbReference type="InterPro" id="IPR036635">
    <property type="entry name" value="MurB_C_sf"/>
</dbReference>
<dbReference type="Pfam" id="PF01565">
    <property type="entry name" value="FAD_binding_4"/>
    <property type="match status" value="1"/>
</dbReference>
<dbReference type="GO" id="GO:0009252">
    <property type="term" value="P:peptidoglycan biosynthetic process"/>
    <property type="evidence" value="ECO:0007669"/>
    <property type="project" value="UniProtKB-UniRule"/>
</dbReference>
<evidence type="ECO:0000256" key="12">
    <source>
        <dbReference type="ARBA" id="ARBA00022960"/>
    </source>
</evidence>
<proteinExistence type="inferred from homology"/>
<keyword evidence="16 19" id="KW-0961">Cell wall biogenesis/degradation</keyword>
<dbReference type="EMBL" id="JADKFW010000016">
    <property type="protein sequence ID" value="MBK9719132.1"/>
    <property type="molecule type" value="Genomic_DNA"/>
</dbReference>
<dbReference type="PANTHER" id="PTHR21071">
    <property type="entry name" value="UDP-N-ACETYLENOLPYRUVOYLGLUCOSAMINE REDUCTASE"/>
    <property type="match status" value="1"/>
</dbReference>
<sequence>MSEISLKKYNTFNIDATCQEIHFIKQVNDLELFFGMSPNQYYILGGGSNVLLLDNIHKIILKNEIKGIELIHDLDHEVVLRVGGGEIWNDMVQWSVEHHYSGIENLSLIPGTVGAAPVQNIGAYGVELKDVLVRVEGVNITEGKIMTINNVGCQFGYRDSIFKHELKDVFFITHIHLKLSKIPKLNIDYAALKQELDQLNIFTPTAKYISEIVTKIRKQKLPDPAVIGNAGSFFKNTTISKNKYDLLLKNYPTIPMYPVDDDTVKIPSAWLIEQAGWKGYRYGDAGCHEKQALVLVNYGNASGKNIYDLALQIIASVEHKFGVRLTMEVNLWN</sequence>
<evidence type="ECO:0000256" key="10">
    <source>
        <dbReference type="ARBA" id="ARBA00022827"/>
    </source>
</evidence>
<evidence type="ECO:0000256" key="2">
    <source>
        <dbReference type="ARBA" id="ARBA00003921"/>
    </source>
</evidence>
<dbReference type="InterPro" id="IPR016167">
    <property type="entry name" value="FAD-bd_PCMH_sub1"/>
</dbReference>
<keyword evidence="13 19" id="KW-0573">Peptidoglycan synthesis</keyword>
<dbReference type="HAMAP" id="MF_00037">
    <property type="entry name" value="MurB"/>
    <property type="match status" value="1"/>
</dbReference>
<keyword evidence="12 19" id="KW-0133">Cell shape</keyword>
<dbReference type="Gene3D" id="3.30.43.10">
    <property type="entry name" value="Uridine Diphospho-n-acetylenolpyruvylglucosamine Reductase, domain 2"/>
    <property type="match status" value="1"/>
</dbReference>
<name>A0A9D7SAN8_9BACT</name>
<organism evidence="21 22">
    <name type="scientific">Candidatus Defluviibacterium haderslevense</name>
    <dbReference type="NCBI Taxonomy" id="2981993"/>
    <lineage>
        <taxon>Bacteria</taxon>
        <taxon>Pseudomonadati</taxon>
        <taxon>Bacteroidota</taxon>
        <taxon>Saprospiria</taxon>
        <taxon>Saprospirales</taxon>
        <taxon>Saprospiraceae</taxon>
        <taxon>Candidatus Defluviibacterium</taxon>
    </lineage>
</organism>
<evidence type="ECO:0000256" key="3">
    <source>
        <dbReference type="ARBA" id="ARBA00004496"/>
    </source>
</evidence>
<evidence type="ECO:0000256" key="15">
    <source>
        <dbReference type="ARBA" id="ARBA00023306"/>
    </source>
</evidence>
<dbReference type="InterPro" id="IPR036318">
    <property type="entry name" value="FAD-bd_PCMH-like_sf"/>
</dbReference>
<feature type="domain" description="FAD-binding PCMH-type" evidence="20">
    <location>
        <begin position="14"/>
        <end position="182"/>
    </location>
</feature>
<gene>
    <name evidence="19 21" type="primary">murB</name>
    <name evidence="21" type="ORF">IPO85_16760</name>
</gene>
<dbReference type="Gene3D" id="3.90.78.10">
    <property type="entry name" value="UDP-N-acetylenolpyruvoylglucosamine reductase, C-terminal domain"/>
    <property type="match status" value="1"/>
</dbReference>